<dbReference type="GO" id="GO:0005737">
    <property type="term" value="C:cytoplasm"/>
    <property type="evidence" value="ECO:0007669"/>
    <property type="project" value="InterPro"/>
</dbReference>
<evidence type="ECO:0000256" key="4">
    <source>
        <dbReference type="ARBA" id="ARBA00022801"/>
    </source>
</evidence>
<gene>
    <name evidence="7" type="ORF">Q644_11255</name>
</gene>
<dbReference type="InterPro" id="IPR048816">
    <property type="entry name" value="Peptidase_M17_N_1"/>
</dbReference>
<evidence type="ECO:0000259" key="6">
    <source>
        <dbReference type="PROSITE" id="PS00631"/>
    </source>
</evidence>
<dbReference type="InterPro" id="IPR043472">
    <property type="entry name" value="Macro_dom-like"/>
</dbReference>
<keyword evidence="5" id="KW-0464">Manganese</keyword>
<dbReference type="GO" id="GO:0070006">
    <property type="term" value="F:metalloaminopeptidase activity"/>
    <property type="evidence" value="ECO:0007669"/>
    <property type="project" value="InterPro"/>
</dbReference>
<dbReference type="AlphaFoldDB" id="U4VE99"/>
<evidence type="ECO:0000313" key="7">
    <source>
        <dbReference type="EMBL" id="ERM03413.1"/>
    </source>
</evidence>
<sequence>MARILSGNRFTFFGMRYLLVFMNFRQNPSAFAGHRLLARKSIMSVELLSRKSEQSRPPIWFTPKGGLETSGLPAGAVAWAKANGFDGEAGRVLALPPGADGSVSGALFGTGDEKTGQSQLLAGKLARSLPEGDWHIEGTVDDAALAVLGFLMGGYDFTRYRKTNGKAVRLALPDGLDEAELRRIAGAVTLVRDLINTPTNDMGPDALENAARELAKKYKADIAVTEGDALLEKNFPMIHAVGRAGAIAPRLIDLGWGKAGDPKITLVGKGVCFDTGGLDIKPASGMLLMKKDMGGAANVLGLASMVMDAQLPVRLRVLIPAVENSIAGNAFRPGDVLQSRKGLTVEIGNTDAEGRLVLADALTLADEEEPELVIDMATLTGAARVALGPPDLPPFYTHDDRLAASIAQCAEATADPLWRMPLWKPYAQKLSSRIADVNNVTTDGFAGSVTAALFLSKFVEKAQSWAHFDIFGWVPVEKPASPVGGEAQAIRALYQLLKERYPAR</sequence>
<dbReference type="PROSITE" id="PS00631">
    <property type="entry name" value="CYTOSOL_AP"/>
    <property type="match status" value="1"/>
</dbReference>
<dbReference type="InterPro" id="IPR011356">
    <property type="entry name" value="Leucine_aapep/pepB"/>
</dbReference>
<evidence type="ECO:0000256" key="3">
    <source>
        <dbReference type="ARBA" id="ARBA00022670"/>
    </source>
</evidence>
<evidence type="ECO:0000256" key="1">
    <source>
        <dbReference type="ARBA" id="ARBA00009528"/>
    </source>
</evidence>
<dbReference type="Gene3D" id="3.40.220.10">
    <property type="entry name" value="Leucine Aminopeptidase, subunit E, domain 1"/>
    <property type="match status" value="1"/>
</dbReference>
<keyword evidence="2" id="KW-0031">Aminopeptidase</keyword>
<reference evidence="7 8" key="1">
    <citation type="journal article" date="2014" name="FEMS Microbiol. Lett.">
        <title>Genome sequencing analysis reveals virulence-related gene content of Ochrobactrum intermedium strain 229E, a urease-positive strain isolated from the human gastric niche.</title>
        <authorList>
            <person name="Kulkarni G.J."/>
            <person name="Shetty S."/>
            <person name="Dharne M.S."/>
            <person name="Shouche Y.S."/>
        </authorList>
    </citation>
    <scope>NUCLEOTIDE SEQUENCE [LARGE SCALE GENOMIC DNA]</scope>
    <source>
        <strain evidence="7 8">229E</strain>
    </source>
</reference>
<dbReference type="CDD" id="cd00433">
    <property type="entry name" value="Peptidase_M17"/>
    <property type="match status" value="1"/>
</dbReference>
<comment type="similarity">
    <text evidence="1">Belongs to the peptidase M17 family.</text>
</comment>
<dbReference type="PANTHER" id="PTHR11963">
    <property type="entry name" value="LEUCINE AMINOPEPTIDASE-RELATED"/>
    <property type="match status" value="1"/>
</dbReference>
<dbReference type="PATRIC" id="fig|1337887.3.peg.415"/>
<proteinExistence type="inferred from homology"/>
<organism evidence="7 8">
    <name type="scientific">Brucella intermedia 229E</name>
    <dbReference type="NCBI Taxonomy" id="1337887"/>
    <lineage>
        <taxon>Bacteria</taxon>
        <taxon>Pseudomonadati</taxon>
        <taxon>Pseudomonadota</taxon>
        <taxon>Alphaproteobacteria</taxon>
        <taxon>Hyphomicrobiales</taxon>
        <taxon>Brucellaceae</taxon>
        <taxon>Brucella/Ochrobactrum group</taxon>
        <taxon>Brucella</taxon>
    </lineage>
</organism>
<dbReference type="GO" id="GO:0030145">
    <property type="term" value="F:manganese ion binding"/>
    <property type="evidence" value="ECO:0007669"/>
    <property type="project" value="InterPro"/>
</dbReference>
<evidence type="ECO:0000313" key="8">
    <source>
        <dbReference type="Proteomes" id="UP000016842"/>
    </source>
</evidence>
<dbReference type="Pfam" id="PF21337">
    <property type="entry name" value="Peptidase_M17_N_1"/>
    <property type="match status" value="1"/>
</dbReference>
<evidence type="ECO:0000256" key="2">
    <source>
        <dbReference type="ARBA" id="ARBA00022438"/>
    </source>
</evidence>
<dbReference type="Proteomes" id="UP000016842">
    <property type="component" value="Unassembled WGS sequence"/>
</dbReference>
<accession>U4VE99</accession>
<feature type="domain" description="Cytosol aminopeptidase" evidence="6">
    <location>
        <begin position="349"/>
        <end position="356"/>
    </location>
</feature>
<dbReference type="SUPFAM" id="SSF53187">
    <property type="entry name" value="Zn-dependent exopeptidases"/>
    <property type="match status" value="1"/>
</dbReference>
<comment type="caution">
    <text evidence="7">The sequence shown here is derived from an EMBL/GenBank/DDBJ whole genome shotgun (WGS) entry which is preliminary data.</text>
</comment>
<dbReference type="Gene3D" id="3.40.630.10">
    <property type="entry name" value="Zn peptidases"/>
    <property type="match status" value="1"/>
</dbReference>
<dbReference type="PANTHER" id="PTHR11963:SF20">
    <property type="entry name" value="PEPTIDASE B"/>
    <property type="match status" value="1"/>
</dbReference>
<dbReference type="Pfam" id="PF00883">
    <property type="entry name" value="Peptidase_M17"/>
    <property type="match status" value="1"/>
</dbReference>
<evidence type="ECO:0000256" key="5">
    <source>
        <dbReference type="ARBA" id="ARBA00023211"/>
    </source>
</evidence>
<dbReference type="InterPro" id="IPR000819">
    <property type="entry name" value="Peptidase_M17_C"/>
</dbReference>
<name>U4VE99_9HYPH</name>
<dbReference type="GO" id="GO:0006508">
    <property type="term" value="P:proteolysis"/>
    <property type="evidence" value="ECO:0007669"/>
    <property type="project" value="UniProtKB-KW"/>
</dbReference>
<dbReference type="EMBL" id="ASXJ01000016">
    <property type="protein sequence ID" value="ERM03413.1"/>
    <property type="molecule type" value="Genomic_DNA"/>
</dbReference>
<protein>
    <submittedName>
        <fullName evidence="7">Cytochrome C oxidase subunit II</fullName>
    </submittedName>
</protein>
<keyword evidence="3" id="KW-0645">Protease</keyword>
<keyword evidence="4" id="KW-0378">Hydrolase</keyword>
<dbReference type="PRINTS" id="PR00481">
    <property type="entry name" value="LAMNOPPTDASE"/>
</dbReference>